<reference evidence="2 3" key="1">
    <citation type="journal article" date="2017" name="ISME J.">
        <title>Energy and carbon metabolisms in a deep terrestrial subsurface fluid microbial community.</title>
        <authorList>
            <person name="Momper L."/>
            <person name="Jungbluth S.P."/>
            <person name="Lee M.D."/>
            <person name="Amend J.P."/>
        </authorList>
    </citation>
    <scope>NUCLEOTIDE SEQUENCE [LARGE SCALE GENOMIC DNA]</scope>
    <source>
        <strain evidence="2">SURF_5</strain>
    </source>
</reference>
<protein>
    <recommendedName>
        <fullName evidence="4">Fibronectin type-III domain-containing protein</fullName>
    </recommendedName>
</protein>
<evidence type="ECO:0000313" key="3">
    <source>
        <dbReference type="Proteomes" id="UP000265882"/>
    </source>
</evidence>
<dbReference type="Proteomes" id="UP000265882">
    <property type="component" value="Unassembled WGS sequence"/>
</dbReference>
<dbReference type="EMBL" id="QZKU01000114">
    <property type="protein sequence ID" value="RJP17492.1"/>
    <property type="molecule type" value="Genomic_DNA"/>
</dbReference>
<feature type="signal peptide" evidence="1">
    <location>
        <begin position="1"/>
        <end position="25"/>
    </location>
</feature>
<proteinExistence type="predicted"/>
<dbReference type="InterPro" id="IPR013783">
    <property type="entry name" value="Ig-like_fold"/>
</dbReference>
<dbReference type="Gene3D" id="2.60.40.10">
    <property type="entry name" value="Immunoglobulins"/>
    <property type="match status" value="1"/>
</dbReference>
<gene>
    <name evidence="2" type="ORF">C4520_16115</name>
</gene>
<accession>A0A3A4NDH6</accession>
<dbReference type="AlphaFoldDB" id="A0A3A4NDH6"/>
<keyword evidence="1" id="KW-0732">Signal</keyword>
<name>A0A3A4NDH6_ABYX5</name>
<evidence type="ECO:0008006" key="4">
    <source>
        <dbReference type="Google" id="ProtNLM"/>
    </source>
</evidence>
<feature type="chain" id="PRO_5017219646" description="Fibronectin type-III domain-containing protein" evidence="1">
    <location>
        <begin position="26"/>
        <end position="1115"/>
    </location>
</feature>
<sequence>MRRNLLAVISLLVLGLLLGTAPAAALEHILGFDDLAVGTRFRPWSQPYSSLGITINGDGYPTVIDPTVSPCSPPHALYHDASFGSEFGSSDEDLTMEFDFTSDHVIVYVGLEQSAPYTVTATLRGYRDGGALLIPGAVDSVTMGPGTAGILNPLVIHSDDGAIDSIVVSYGMAMESELIDCVHINVWEGPPPPPPDDLIPPSVVITAPADLSSTSYTVVNVSGYVDEDVGLTSLVVSSPIDSVSIDISGQRAPRYIFGQPINVPAGSSTIRVTAEDGGGNVDYEEITINCSPLPPPPSPTPSTLNIRASGMEVTQAIQGWDMIGPTPDPKDQQTNMVTGKKTLVRVYGVAEGTAMDISGVGCMLRAYRLPGVLELPGSPIFSNRVMLRPGEDYLIQRTMGGKSFNFILPDDWTTPGTIRLEATVNHFNGVPEETGAYDYYNSTILDVQFHDTEDLCIRVYRLFERGGSSPTIAECDRNMALMRLMYPVNPERFSTSGYSTDEHGDYDLSNDDDLAAYLHTFSYANGWQYGVARALWCDNVADLGLTHHTDTHRGITHGDFPVSISVASDAYNHRNRTAHEIGHAMGLGHILGGDWCDVPAGPYEPYPIYTDQYGMDFPITTLFGSPPTPSIGDWGAMIRDDNTFFLRDPGFTGDMMSYCDPDTWISGYTWNWLFGHFHPAASSADGAAPEAAPQMVAPLGPLPYFHIGARIMFGQGMAWLKPVWTVQHEAGTYDYVGEGEYSLSLEDGNGNLLFRRDFDPTPLPNLESYALVFEILPGIAQTEIVRLSSAHLAQDVVISAGIHPPDVKVIMPNGGELWNATGYQEIQWSAKDEDGDPLTYAVMFSNDKGLTWDVIGSELTATGMAVPLDNLSGGGSCLVRVLASDGIHQGEDVSDGLFSKGGQPPHVSILVPDAVTTVPYGEPVILEGLAWDREDGTIPEADIRWESNLDGPLGTGQVIGALGLQPGMHEINFKATDSDNMTGADSASLYIAPRPIVNIKANNSDGPVTLSRSNTLNLSFSLDNGGVTELADWWLFAQLPNGKKYYYTSGGWKPTEQPARQSPLVAVPSYNLAPVSLSTLPLGKYVIYCGTDLNPDGKTSWEIFYYDSVTLELQP</sequence>
<organism evidence="2 3">
    <name type="scientific">Abyssobacteria bacterium (strain SURF_5)</name>
    <dbReference type="NCBI Taxonomy" id="2093360"/>
    <lineage>
        <taxon>Bacteria</taxon>
        <taxon>Pseudomonadati</taxon>
        <taxon>Candidatus Hydrogenedentota</taxon>
        <taxon>Candidatus Abyssobacteria</taxon>
    </lineage>
</organism>
<evidence type="ECO:0000313" key="2">
    <source>
        <dbReference type="EMBL" id="RJP17492.1"/>
    </source>
</evidence>
<evidence type="ECO:0000256" key="1">
    <source>
        <dbReference type="SAM" id="SignalP"/>
    </source>
</evidence>
<comment type="caution">
    <text evidence="2">The sequence shown here is derived from an EMBL/GenBank/DDBJ whole genome shotgun (WGS) entry which is preliminary data.</text>
</comment>